<comment type="caution">
    <text evidence="1">The sequence shown here is derived from an EMBL/GenBank/DDBJ whole genome shotgun (WGS) entry which is preliminary data.</text>
</comment>
<dbReference type="AlphaFoldDB" id="A0A6B4JIX4"/>
<organism evidence="1 2">
    <name type="scientific">Clostridium botulinum</name>
    <dbReference type="NCBI Taxonomy" id="1491"/>
    <lineage>
        <taxon>Bacteria</taxon>
        <taxon>Bacillati</taxon>
        <taxon>Bacillota</taxon>
        <taxon>Clostridia</taxon>
        <taxon>Eubacteriales</taxon>
        <taxon>Clostridiaceae</taxon>
        <taxon>Clostridium</taxon>
    </lineage>
</organism>
<reference evidence="1 2" key="1">
    <citation type="submission" date="2019-04" db="EMBL/GenBank/DDBJ databases">
        <title>Genome sequencing of Clostridium botulinum Groups I-IV and Clostridium butyricum.</title>
        <authorList>
            <person name="Brunt J."/>
            <person name="Van Vliet A.H.M."/>
            <person name="Stringer S.C."/>
            <person name="Carter A.T."/>
            <person name="Peck M.W."/>
        </authorList>
    </citation>
    <scope>NUCLEOTIDE SEQUENCE [LARGE SCALE GENOMIC DNA]</scope>
    <source>
        <strain evidence="1 2">BL81</strain>
    </source>
</reference>
<evidence type="ECO:0000313" key="2">
    <source>
        <dbReference type="Proteomes" id="UP000486903"/>
    </source>
</evidence>
<gene>
    <name evidence="1" type="ORF">FDG31_00555</name>
</gene>
<dbReference type="Proteomes" id="UP000486903">
    <property type="component" value="Unassembled WGS sequence"/>
</dbReference>
<name>A0A6B4JIX4_CLOBO</name>
<sequence length="89" mass="10584">MEKLRELKIKLKIKIISNWEKIVQQYKEKKYKTTKYFNNNKEDLWFLGAIISSLLFILIKFGLLYTLPLATLVCVIRCIIIIYSKAKRG</sequence>
<evidence type="ECO:0000313" key="1">
    <source>
        <dbReference type="EMBL" id="NFV24673.1"/>
    </source>
</evidence>
<dbReference type="EMBL" id="SXFB01000001">
    <property type="protein sequence ID" value="NFV24673.1"/>
    <property type="molecule type" value="Genomic_DNA"/>
</dbReference>
<protein>
    <submittedName>
        <fullName evidence="1">Uncharacterized protein</fullName>
    </submittedName>
</protein>
<proteinExistence type="predicted"/>
<accession>A0A6B4JIX4</accession>